<dbReference type="AlphaFoldDB" id="A0AAV1JZX5"/>
<dbReference type="Proteomes" id="UP001497472">
    <property type="component" value="Unassembled WGS sequence"/>
</dbReference>
<evidence type="ECO:0000313" key="2">
    <source>
        <dbReference type="Proteomes" id="UP001497472"/>
    </source>
</evidence>
<sequence>MWQLSVDQYERMQRTSMEAFFETLTEFCPREFLEIEKLCGLRYDPLVPPVFDHTNPAELEVMKKVLRDINKHRRNLREQGWWKTVVMCRHCGTTTKSRKQG</sequence>
<dbReference type="EMBL" id="CAVLEF010000279">
    <property type="protein sequence ID" value="CAK1554904.1"/>
    <property type="molecule type" value="Genomic_DNA"/>
</dbReference>
<evidence type="ECO:0000313" key="1">
    <source>
        <dbReference type="EMBL" id="CAK1554904.1"/>
    </source>
</evidence>
<reference evidence="1 2" key="1">
    <citation type="submission" date="2023-11" db="EMBL/GenBank/DDBJ databases">
        <authorList>
            <person name="Okamura Y."/>
        </authorList>
    </citation>
    <scope>NUCLEOTIDE SEQUENCE [LARGE SCALE GENOMIC DNA]</scope>
</reference>
<name>A0AAV1JZX5_9NEOP</name>
<keyword evidence="2" id="KW-1185">Reference proteome</keyword>
<accession>A0AAV1JZX5</accession>
<gene>
    <name evidence="1" type="ORF">LNINA_LOCUS13759</name>
</gene>
<organism evidence="1 2">
    <name type="scientific">Leptosia nina</name>
    <dbReference type="NCBI Taxonomy" id="320188"/>
    <lineage>
        <taxon>Eukaryota</taxon>
        <taxon>Metazoa</taxon>
        <taxon>Ecdysozoa</taxon>
        <taxon>Arthropoda</taxon>
        <taxon>Hexapoda</taxon>
        <taxon>Insecta</taxon>
        <taxon>Pterygota</taxon>
        <taxon>Neoptera</taxon>
        <taxon>Endopterygota</taxon>
        <taxon>Lepidoptera</taxon>
        <taxon>Glossata</taxon>
        <taxon>Ditrysia</taxon>
        <taxon>Papilionoidea</taxon>
        <taxon>Pieridae</taxon>
        <taxon>Pierinae</taxon>
        <taxon>Leptosia</taxon>
    </lineage>
</organism>
<protein>
    <submittedName>
        <fullName evidence="1">Uncharacterized protein</fullName>
    </submittedName>
</protein>
<comment type="caution">
    <text evidence="1">The sequence shown here is derived from an EMBL/GenBank/DDBJ whole genome shotgun (WGS) entry which is preliminary data.</text>
</comment>
<proteinExistence type="predicted"/>